<feature type="region of interest" description="Disordered" evidence="1">
    <location>
        <begin position="664"/>
        <end position="876"/>
    </location>
</feature>
<dbReference type="EMBL" id="JABELV010000029">
    <property type="protein sequence ID" value="KAG7562611.1"/>
    <property type="molecule type" value="Genomic_DNA"/>
</dbReference>
<name>A0A8K0JNX3_9TREE</name>
<organism evidence="2 3">
    <name type="scientific">Filobasidium floriforme</name>
    <dbReference type="NCBI Taxonomy" id="5210"/>
    <lineage>
        <taxon>Eukaryota</taxon>
        <taxon>Fungi</taxon>
        <taxon>Dikarya</taxon>
        <taxon>Basidiomycota</taxon>
        <taxon>Agaricomycotina</taxon>
        <taxon>Tremellomycetes</taxon>
        <taxon>Filobasidiales</taxon>
        <taxon>Filobasidiaceae</taxon>
        <taxon>Filobasidium</taxon>
    </lineage>
</organism>
<gene>
    <name evidence="2" type="ORF">FFLO_01984</name>
</gene>
<feature type="compositionally biased region" description="Basic and acidic residues" evidence="1">
    <location>
        <begin position="254"/>
        <end position="280"/>
    </location>
</feature>
<dbReference type="Proteomes" id="UP000812966">
    <property type="component" value="Unassembled WGS sequence"/>
</dbReference>
<proteinExistence type="predicted"/>
<feature type="compositionally biased region" description="Low complexity" evidence="1">
    <location>
        <begin position="776"/>
        <end position="788"/>
    </location>
</feature>
<dbReference type="SUPFAM" id="SSF52047">
    <property type="entry name" value="RNI-like"/>
    <property type="match status" value="1"/>
</dbReference>
<keyword evidence="3" id="KW-1185">Reference proteome</keyword>
<feature type="compositionally biased region" description="Polar residues" evidence="1">
    <location>
        <begin position="687"/>
        <end position="702"/>
    </location>
</feature>
<feature type="compositionally biased region" description="Polar residues" evidence="1">
    <location>
        <begin position="742"/>
        <end position="754"/>
    </location>
</feature>
<comment type="caution">
    <text evidence="2">The sequence shown here is derived from an EMBL/GenBank/DDBJ whole genome shotgun (WGS) entry which is preliminary data.</text>
</comment>
<accession>A0A8K0JNX3</accession>
<reference evidence="2" key="1">
    <citation type="submission" date="2020-04" db="EMBL/GenBank/DDBJ databases">
        <title>Analysis of mating type loci in Filobasidium floriforme.</title>
        <authorList>
            <person name="Nowrousian M."/>
        </authorList>
    </citation>
    <scope>NUCLEOTIDE SEQUENCE</scope>
    <source>
        <strain evidence="2">CBS 6242</strain>
    </source>
</reference>
<feature type="region of interest" description="Disordered" evidence="1">
    <location>
        <begin position="248"/>
        <end position="280"/>
    </location>
</feature>
<sequence length="876" mass="95220">MSTADRSADLLKIIVPCVLTSDLDAGTATALSRTNKHTRRLVSLIAGKTIELVLLGEIQAERRQSGVRVEVECKFWDPVAGKETVTTVKELSDEDYRRFKKVVIRPPNHSLDRYNTIAIPAKRDNATKTTTTAATQAVSMADRKETQTNLLLQFFRALQRCKGETKVHETGAGETKRETLDLELGLWTGLSNEVWQSIISLPNLSSLKLTNPAVPLPNALRPLEIGTSGSGPGSGSGGRYTPFFVKPLVWPEGDTGREEQNGSCRRDEPGETHETRDRAMGKGLKRLELDNLSQVGTKNLVNHLNNLSEVVPSSPLTYLSVHTLFFDSTLCTAIASTGSCGGLKTLRVGTRGTKLSSAGVKEMVEGCVGLERLELDGVEGRLAKTLWKDIEEFPEGLRELWTLDHLASLPHVPIENLCSLEITRSVPIAAAMPFLPSIKQGDTPVQIPKVNDLCRSQPIPEAIFQAILDKGKKLTRLNLDWWEIDEERLAKLVKTLTGLEELTVRLNFPMFRLITVTAFPSTSRLERLRVSFVPTADLCWEMDATKVSGRTTKTAPLNKVAKPPDILESALEGLPQELIESLQAPDSTIPASKEIKKFARKLPRLERLEWLGREGKGSWTVVKPSAEKKGGLMTVDFEHAGLRYSGQWEELSNGPTVISQVDDQDVPVSDVPPPATPSTSVFSPASTDLQMLSPMTNGSTLASDDIDTPLTRWQSSRSQSFPCLGGPWPDETQENAAWDTLGLQNISPSPSSNVVAKACRPPASKGKTSPSEGRSKSSPNTTKSSPTPLRKKPSLPRAETALVAATETPPRRRGRRGGVGRSRGGTSTAAVEATPKPSPVPAISPSPDGWMTVSTKKPKDPVKPARTGGSSGKTKK</sequence>
<dbReference type="Gene3D" id="3.80.10.10">
    <property type="entry name" value="Ribonuclease Inhibitor"/>
    <property type="match status" value="1"/>
</dbReference>
<evidence type="ECO:0000313" key="2">
    <source>
        <dbReference type="EMBL" id="KAG7562611.1"/>
    </source>
</evidence>
<dbReference type="AlphaFoldDB" id="A0A8K0JNX3"/>
<evidence type="ECO:0000256" key="1">
    <source>
        <dbReference type="SAM" id="MobiDB-lite"/>
    </source>
</evidence>
<evidence type="ECO:0000313" key="3">
    <source>
        <dbReference type="Proteomes" id="UP000812966"/>
    </source>
</evidence>
<feature type="compositionally biased region" description="Polar residues" evidence="1">
    <location>
        <begin position="711"/>
        <end position="721"/>
    </location>
</feature>
<dbReference type="InterPro" id="IPR032675">
    <property type="entry name" value="LRR_dom_sf"/>
</dbReference>
<protein>
    <submittedName>
        <fullName evidence="2">Uncharacterized protein</fullName>
    </submittedName>
</protein>
<feature type="compositionally biased region" description="Low complexity" evidence="1">
    <location>
        <begin position="677"/>
        <end position="686"/>
    </location>
</feature>